<name>A0A0B4ZZI2_9CAUD</name>
<evidence type="ECO:0000313" key="2">
    <source>
        <dbReference type="Proteomes" id="UP000031805"/>
    </source>
</evidence>
<evidence type="ECO:0000313" key="1">
    <source>
        <dbReference type="EMBL" id="AJD81943.1"/>
    </source>
</evidence>
<gene>
    <name evidence="1" type="ORF">YenMTG1_133</name>
</gene>
<dbReference type="KEGG" id="vg:26627587"/>
<dbReference type="EMBL" id="KP202158">
    <property type="protein sequence ID" value="AJD81943.1"/>
    <property type="molecule type" value="Genomic_DNA"/>
</dbReference>
<protein>
    <submittedName>
        <fullName evidence="1">Uncharacterized protein</fullName>
    </submittedName>
</protein>
<dbReference type="Proteomes" id="UP000031805">
    <property type="component" value="Segment"/>
</dbReference>
<accession>A0A0B4ZZI2</accession>
<proteinExistence type="predicted"/>
<sequence>MKTYIEFINEIIVKSGDKFLVKTEDGSKVLGTHSSKKKAEKQLAAIEISKNK</sequence>
<dbReference type="RefSeq" id="YP_009200394.1">
    <property type="nucleotide sequence ID" value="NC_028820.1"/>
</dbReference>
<dbReference type="GeneID" id="26627587"/>
<reference evidence="1 2" key="1">
    <citation type="submission" date="2014-11" db="EMBL/GenBank/DDBJ databases">
        <title>Complete genome sequence of vB_YenM_TG1, a broad host range bacteriophage which infects Yersinia enterocolitica.</title>
        <authorList>
            <person name="Leon-Velarde C.G."/>
            <person name="Kropinski A.M."/>
            <person name="Chen S."/>
            <person name="Griffiths M.W."/>
            <person name="Odumeru J.A."/>
        </authorList>
    </citation>
    <scope>NUCLEOTIDE SEQUENCE [LARGE SCALE GENOMIC DNA]</scope>
</reference>
<keyword evidence="2" id="KW-1185">Reference proteome</keyword>
<organism evidence="1 2">
    <name type="scientific">Yersinia phage vB_YenM_TG1</name>
    <dbReference type="NCBI Taxonomy" id="1589265"/>
    <lineage>
        <taxon>Viruses</taxon>
        <taxon>Duplodnaviria</taxon>
        <taxon>Heunggongvirae</taxon>
        <taxon>Uroviricota</taxon>
        <taxon>Caudoviricetes</taxon>
        <taxon>Pantevenvirales</taxon>
        <taxon>Straboviridae</taxon>
        <taxon>Tevenvirinae</taxon>
        <taxon>Tegunavirus</taxon>
        <taxon>Tegunavirus yenmtg1</taxon>
    </lineage>
</organism>